<proteinExistence type="predicted"/>
<organism evidence="1 2">
    <name type="scientific">Laceyella tengchongensis</name>
    <dbReference type="NCBI Taxonomy" id="574699"/>
    <lineage>
        <taxon>Bacteria</taxon>
        <taxon>Bacillati</taxon>
        <taxon>Bacillota</taxon>
        <taxon>Bacilli</taxon>
        <taxon>Bacillales</taxon>
        <taxon>Thermoactinomycetaceae</taxon>
        <taxon>Laceyella</taxon>
    </lineage>
</organism>
<dbReference type="AlphaFoldDB" id="A0AA46AG15"/>
<evidence type="ECO:0000313" key="2">
    <source>
        <dbReference type="Proteomes" id="UP001157946"/>
    </source>
</evidence>
<dbReference type="Proteomes" id="UP001157946">
    <property type="component" value="Unassembled WGS sequence"/>
</dbReference>
<evidence type="ECO:0000313" key="1">
    <source>
        <dbReference type="EMBL" id="SMP23289.1"/>
    </source>
</evidence>
<dbReference type="Gene3D" id="1.20.1260.120">
    <property type="entry name" value="Protein of unknown function DUF2935"/>
    <property type="match status" value="1"/>
</dbReference>
<gene>
    <name evidence="1" type="ORF">SAMN06265361_104188</name>
</gene>
<protein>
    <recommendedName>
        <fullName evidence="3">DUF2935 domain-containing protein</fullName>
    </recommendedName>
</protein>
<dbReference type="Pfam" id="PF11155">
    <property type="entry name" value="DUF2935"/>
    <property type="match status" value="2"/>
</dbReference>
<reference evidence="1" key="1">
    <citation type="submission" date="2017-05" db="EMBL/GenBank/DDBJ databases">
        <authorList>
            <person name="Varghese N."/>
            <person name="Submissions S."/>
        </authorList>
    </citation>
    <scope>NUCLEOTIDE SEQUENCE</scope>
    <source>
        <strain evidence="1">DSM 45262</strain>
    </source>
</reference>
<accession>A0AA46AG15</accession>
<sequence>MSDIKQATHFEQRFWLAVLRDHCQFILDALGPSEEKEIAQAQALLQRFTHLADHTPFDLNASQEAAQSLRELKLHLLRRLLTESITFHLPPTFINHMVNEIDEYLRILGCLINNQVPPLEHPLHHHLLWLPDAAGHAEGIQINTDGTEKEFKRKQRYFIKKFEEFYIKAIELTGYLRTQLSHFPALSRFNKEVDLEIRVFQAFLREVEELRLSNKLLGTLAPLMADHMYREECYYLHKLAQVSEIKKPRCRPIEN</sequence>
<dbReference type="EMBL" id="FXTU01000004">
    <property type="protein sequence ID" value="SMP23289.1"/>
    <property type="molecule type" value="Genomic_DNA"/>
</dbReference>
<comment type="caution">
    <text evidence="1">The sequence shown here is derived from an EMBL/GenBank/DDBJ whole genome shotgun (WGS) entry which is preliminary data.</text>
</comment>
<name>A0AA46AG15_9BACL</name>
<dbReference type="InterPro" id="IPR021328">
    <property type="entry name" value="CotB-like"/>
</dbReference>
<dbReference type="SUPFAM" id="SSF158430">
    <property type="entry name" value="Bacillus cereus metalloprotein-like"/>
    <property type="match status" value="2"/>
</dbReference>
<keyword evidence="2" id="KW-1185">Reference proteome</keyword>
<dbReference type="RefSeq" id="WP_284724388.1">
    <property type="nucleotide sequence ID" value="NZ_FXTU01000004.1"/>
</dbReference>
<evidence type="ECO:0008006" key="3">
    <source>
        <dbReference type="Google" id="ProtNLM"/>
    </source>
</evidence>